<proteinExistence type="predicted"/>
<feature type="region of interest" description="Disordered" evidence="1">
    <location>
        <begin position="95"/>
        <end position="134"/>
    </location>
</feature>
<dbReference type="Proteomes" id="UP000631114">
    <property type="component" value="Unassembled WGS sequence"/>
</dbReference>
<dbReference type="GO" id="GO:0020037">
    <property type="term" value="F:heme binding"/>
    <property type="evidence" value="ECO:0007669"/>
    <property type="project" value="InterPro"/>
</dbReference>
<dbReference type="InterPro" id="IPR036396">
    <property type="entry name" value="Cyt_P450_sf"/>
</dbReference>
<dbReference type="GO" id="GO:0004497">
    <property type="term" value="F:monooxygenase activity"/>
    <property type="evidence" value="ECO:0007669"/>
    <property type="project" value="InterPro"/>
</dbReference>
<dbReference type="Gene3D" id="1.10.630.10">
    <property type="entry name" value="Cytochrome P450"/>
    <property type="match status" value="1"/>
</dbReference>
<name>A0A835LPN8_9MAGN</name>
<dbReference type="EMBL" id="JADFTS010000008">
    <property type="protein sequence ID" value="KAF9595001.1"/>
    <property type="molecule type" value="Genomic_DNA"/>
</dbReference>
<dbReference type="GO" id="GO:0005506">
    <property type="term" value="F:iron ion binding"/>
    <property type="evidence" value="ECO:0007669"/>
    <property type="project" value="InterPro"/>
</dbReference>
<feature type="compositionally biased region" description="Polar residues" evidence="1">
    <location>
        <begin position="95"/>
        <end position="118"/>
    </location>
</feature>
<dbReference type="GO" id="GO:0016705">
    <property type="term" value="F:oxidoreductase activity, acting on paired donors, with incorporation or reduction of molecular oxygen"/>
    <property type="evidence" value="ECO:0007669"/>
    <property type="project" value="InterPro"/>
</dbReference>
<keyword evidence="3" id="KW-1185">Reference proteome</keyword>
<evidence type="ECO:0000256" key="1">
    <source>
        <dbReference type="SAM" id="MobiDB-lite"/>
    </source>
</evidence>
<organism evidence="2 3">
    <name type="scientific">Coptis chinensis</name>
    <dbReference type="NCBI Taxonomy" id="261450"/>
    <lineage>
        <taxon>Eukaryota</taxon>
        <taxon>Viridiplantae</taxon>
        <taxon>Streptophyta</taxon>
        <taxon>Embryophyta</taxon>
        <taxon>Tracheophyta</taxon>
        <taxon>Spermatophyta</taxon>
        <taxon>Magnoliopsida</taxon>
        <taxon>Ranunculales</taxon>
        <taxon>Ranunculaceae</taxon>
        <taxon>Coptidoideae</taxon>
        <taxon>Coptis</taxon>
    </lineage>
</organism>
<feature type="compositionally biased region" description="Basic and acidic residues" evidence="1">
    <location>
        <begin position="119"/>
        <end position="129"/>
    </location>
</feature>
<evidence type="ECO:0000313" key="3">
    <source>
        <dbReference type="Proteomes" id="UP000631114"/>
    </source>
</evidence>
<sequence>MIQLEVMEKRFLPAAASYERGRLRATHDACAPPKCMKKASSNSDWTLRARGCYFESRVSGFPSKLNNERVAPSSKTQRVSISRGRTNRYKKFKTLSRSSNEWKTKRNSLQTSNFSKQTNTEKERKKPNEDATTTWDETNKRRFLRSKDVEVEKPFHLPIQDKVQSSKFQQLHILKSIIVDAGYTIPVGWAVMVCPPAIHLNPAKYEDPLVFNPWRWKVDH</sequence>
<accession>A0A835LPN8</accession>
<dbReference type="AlphaFoldDB" id="A0A835LPN8"/>
<dbReference type="InterPro" id="IPR001128">
    <property type="entry name" value="Cyt_P450"/>
</dbReference>
<reference evidence="2 3" key="1">
    <citation type="submission" date="2020-10" db="EMBL/GenBank/DDBJ databases">
        <title>The Coptis chinensis genome and diversification of protoberbering-type alkaloids.</title>
        <authorList>
            <person name="Wang B."/>
            <person name="Shu S."/>
            <person name="Song C."/>
            <person name="Liu Y."/>
        </authorList>
    </citation>
    <scope>NUCLEOTIDE SEQUENCE [LARGE SCALE GENOMIC DNA]</scope>
    <source>
        <strain evidence="2">HL-2020</strain>
        <tissue evidence="2">Leaf</tissue>
    </source>
</reference>
<gene>
    <name evidence="2" type="ORF">IFM89_035975</name>
</gene>
<evidence type="ECO:0000313" key="2">
    <source>
        <dbReference type="EMBL" id="KAF9595001.1"/>
    </source>
</evidence>
<protein>
    <submittedName>
        <fullName evidence="2">Uncharacterized protein</fullName>
    </submittedName>
</protein>
<dbReference type="SUPFAM" id="SSF48264">
    <property type="entry name" value="Cytochrome P450"/>
    <property type="match status" value="1"/>
</dbReference>
<comment type="caution">
    <text evidence="2">The sequence shown here is derived from an EMBL/GenBank/DDBJ whole genome shotgun (WGS) entry which is preliminary data.</text>
</comment>
<dbReference type="GO" id="GO:0044550">
    <property type="term" value="P:secondary metabolite biosynthetic process"/>
    <property type="evidence" value="ECO:0007669"/>
    <property type="project" value="UniProtKB-ARBA"/>
</dbReference>
<dbReference type="Pfam" id="PF00067">
    <property type="entry name" value="p450"/>
    <property type="match status" value="1"/>
</dbReference>